<dbReference type="AlphaFoldDB" id="A0A8H7D3L6"/>
<organism evidence="1 2">
    <name type="scientific">Mycena sanguinolenta</name>
    <dbReference type="NCBI Taxonomy" id="230812"/>
    <lineage>
        <taxon>Eukaryota</taxon>
        <taxon>Fungi</taxon>
        <taxon>Dikarya</taxon>
        <taxon>Basidiomycota</taxon>
        <taxon>Agaricomycotina</taxon>
        <taxon>Agaricomycetes</taxon>
        <taxon>Agaricomycetidae</taxon>
        <taxon>Agaricales</taxon>
        <taxon>Marasmiineae</taxon>
        <taxon>Mycenaceae</taxon>
        <taxon>Mycena</taxon>
    </lineage>
</organism>
<evidence type="ECO:0000313" key="1">
    <source>
        <dbReference type="EMBL" id="KAF7360924.1"/>
    </source>
</evidence>
<dbReference type="EMBL" id="JACAZH010000008">
    <property type="protein sequence ID" value="KAF7360924.1"/>
    <property type="molecule type" value="Genomic_DNA"/>
</dbReference>
<gene>
    <name evidence="1" type="ORF">MSAN_01122300</name>
</gene>
<reference evidence="1" key="1">
    <citation type="submission" date="2020-05" db="EMBL/GenBank/DDBJ databases">
        <title>Mycena genomes resolve the evolution of fungal bioluminescence.</title>
        <authorList>
            <person name="Tsai I.J."/>
        </authorList>
    </citation>
    <scope>NUCLEOTIDE SEQUENCE</scope>
    <source>
        <strain evidence="1">160909Yilan</strain>
    </source>
</reference>
<dbReference type="OrthoDB" id="2979224at2759"/>
<evidence type="ECO:0000313" key="2">
    <source>
        <dbReference type="Proteomes" id="UP000623467"/>
    </source>
</evidence>
<accession>A0A8H7D3L6</accession>
<protein>
    <submittedName>
        <fullName evidence="1">Uncharacterized protein</fullName>
    </submittedName>
</protein>
<dbReference type="Proteomes" id="UP000623467">
    <property type="component" value="Unassembled WGS sequence"/>
</dbReference>
<sequence>MPDLQPTDIHVLAVAILIMVVFHSVQASVLTLVSHITADWIQTVTSFIVNNKVPLQEKAITITAQVAAIIGEMKHRNIIPLQNLQHLPWEFLDEDATTFATELSQCIKANLM</sequence>
<proteinExistence type="predicted"/>
<keyword evidence="2" id="KW-1185">Reference proteome</keyword>
<comment type="caution">
    <text evidence="1">The sequence shown here is derived from an EMBL/GenBank/DDBJ whole genome shotgun (WGS) entry which is preliminary data.</text>
</comment>
<name>A0A8H7D3L6_9AGAR</name>